<name>A0ABP1B4N1_9BRYO</name>
<dbReference type="Proteomes" id="UP001497522">
    <property type="component" value="Chromosome 19"/>
</dbReference>
<organism evidence="2 3">
    <name type="scientific">Sphagnum jensenii</name>
    <dbReference type="NCBI Taxonomy" id="128206"/>
    <lineage>
        <taxon>Eukaryota</taxon>
        <taxon>Viridiplantae</taxon>
        <taxon>Streptophyta</taxon>
        <taxon>Embryophyta</taxon>
        <taxon>Bryophyta</taxon>
        <taxon>Sphagnophytina</taxon>
        <taxon>Sphagnopsida</taxon>
        <taxon>Sphagnales</taxon>
        <taxon>Sphagnaceae</taxon>
        <taxon>Sphagnum</taxon>
    </lineage>
</organism>
<accession>A0ABP1B4N1</accession>
<proteinExistence type="predicted"/>
<evidence type="ECO:0000256" key="1">
    <source>
        <dbReference type="SAM" id="MobiDB-lite"/>
    </source>
</evidence>
<evidence type="ECO:0000313" key="3">
    <source>
        <dbReference type="Proteomes" id="UP001497522"/>
    </source>
</evidence>
<evidence type="ECO:0000313" key="2">
    <source>
        <dbReference type="EMBL" id="CAK9870031.1"/>
    </source>
</evidence>
<feature type="compositionally biased region" description="Basic residues" evidence="1">
    <location>
        <begin position="1"/>
        <end position="10"/>
    </location>
</feature>
<protein>
    <submittedName>
        <fullName evidence="2">Uncharacterized protein</fullName>
    </submittedName>
</protein>
<sequence length="80" mass="9441">MFNTASRRRSCLQTPCTIQGAKKQSSDAEATLEKAQERRRRGKDDEDEPLPVYFPGDERWGKIQQPKLTWELRFWTSIRL</sequence>
<gene>
    <name evidence="2" type="ORF">CSSPJE1EN2_LOCUS12768</name>
</gene>
<keyword evidence="3" id="KW-1185">Reference proteome</keyword>
<reference evidence="2" key="1">
    <citation type="submission" date="2024-03" db="EMBL/GenBank/DDBJ databases">
        <authorList>
            <consortium name="ELIXIR-Norway"/>
            <consortium name="Elixir Norway"/>
        </authorList>
    </citation>
    <scope>NUCLEOTIDE SEQUENCE</scope>
</reference>
<dbReference type="EMBL" id="OZ023720">
    <property type="protein sequence ID" value="CAK9870031.1"/>
    <property type="molecule type" value="Genomic_DNA"/>
</dbReference>
<feature type="region of interest" description="Disordered" evidence="1">
    <location>
        <begin position="1"/>
        <end position="53"/>
    </location>
</feature>